<feature type="transmembrane region" description="Helical" evidence="1">
    <location>
        <begin position="186"/>
        <end position="211"/>
    </location>
</feature>
<keyword evidence="1" id="KW-0472">Membrane</keyword>
<proteinExistence type="predicted"/>
<feature type="transmembrane region" description="Helical" evidence="1">
    <location>
        <begin position="103"/>
        <end position="120"/>
    </location>
</feature>
<evidence type="ECO:0000313" key="3">
    <source>
        <dbReference type="Proteomes" id="UP000306630"/>
    </source>
</evidence>
<dbReference type="EMBL" id="SRYD01000051">
    <property type="protein sequence ID" value="TGY71301.1"/>
    <property type="molecule type" value="Genomic_DNA"/>
</dbReference>
<evidence type="ECO:0000256" key="1">
    <source>
        <dbReference type="SAM" id="Phobius"/>
    </source>
</evidence>
<feature type="transmembrane region" description="Helical" evidence="1">
    <location>
        <begin position="79"/>
        <end position="97"/>
    </location>
</feature>
<feature type="transmembrane region" description="Helical" evidence="1">
    <location>
        <begin position="223"/>
        <end position="243"/>
    </location>
</feature>
<accession>A0A4S2FQ73</accession>
<dbReference type="InterPro" id="IPR008875">
    <property type="entry name" value="TraX"/>
</dbReference>
<keyword evidence="1" id="KW-1133">Transmembrane helix</keyword>
<gene>
    <name evidence="2" type="ORF">E5333_11750</name>
</gene>
<comment type="caution">
    <text evidence="2">The sequence shown here is derived from an EMBL/GenBank/DDBJ whole genome shotgun (WGS) entry which is preliminary data.</text>
</comment>
<sequence length="244" mass="27549">MNNAVSSKNFSVPLSLRLSGSALKVIAVISMVADHCAYFLMEQGTPLYEAMRCFGRIAFPVFAFLIAEGFANTRNRTRYFLTLLGFALISEIPWFLLNGADGTHNVMFTLALGVVALAVFDRLCEHGSLCFLSIILLCSLAWWSGIDYDWRGIMMIVLFYMLRRQTIEPWICRNRISFPSQAIIQILFTLPLMIHYGIAGAILASIVIFLYDGTRGNIKGAVAKYSFYAFYPLHMRLLYLAIFC</sequence>
<evidence type="ECO:0000313" key="2">
    <source>
        <dbReference type="EMBL" id="TGY71301.1"/>
    </source>
</evidence>
<feature type="transmembrane region" description="Helical" evidence="1">
    <location>
        <begin position="127"/>
        <end position="144"/>
    </location>
</feature>
<keyword evidence="1" id="KW-0812">Transmembrane</keyword>
<dbReference type="RefSeq" id="WP_135993669.1">
    <property type="nucleotide sequence ID" value="NZ_SRYD01000051.1"/>
</dbReference>
<reference evidence="2 3" key="1">
    <citation type="submission" date="2019-04" db="EMBL/GenBank/DDBJ databases">
        <title>Microbes associate with the intestines of laboratory mice.</title>
        <authorList>
            <person name="Navarre W."/>
            <person name="Wong E."/>
            <person name="Huang K."/>
            <person name="Tropini C."/>
            <person name="Ng K."/>
            <person name="Yu B."/>
        </authorList>
    </citation>
    <scope>NUCLEOTIDE SEQUENCE [LARGE SCALE GENOMIC DNA]</scope>
    <source>
        <strain evidence="2 3">NM06_A21</strain>
    </source>
</reference>
<protein>
    <submittedName>
        <fullName evidence="2">Conjugal transfer protein TraX</fullName>
    </submittedName>
</protein>
<dbReference type="Pfam" id="PF05857">
    <property type="entry name" value="TraX"/>
    <property type="match status" value="1"/>
</dbReference>
<name>A0A4S2FQ73_9BACT</name>
<dbReference type="Proteomes" id="UP000306630">
    <property type="component" value="Unassembled WGS sequence"/>
</dbReference>
<organism evidence="2 3">
    <name type="scientific">Muribaculum intestinale</name>
    <dbReference type="NCBI Taxonomy" id="1796646"/>
    <lineage>
        <taxon>Bacteria</taxon>
        <taxon>Pseudomonadati</taxon>
        <taxon>Bacteroidota</taxon>
        <taxon>Bacteroidia</taxon>
        <taxon>Bacteroidales</taxon>
        <taxon>Muribaculaceae</taxon>
        <taxon>Muribaculum</taxon>
    </lineage>
</organism>
<dbReference type="AlphaFoldDB" id="A0A4S2FQ73"/>